<protein>
    <recommendedName>
        <fullName evidence="3">PhoU domain-containing protein</fullName>
    </recommendedName>
</protein>
<dbReference type="Proteomes" id="UP000282574">
    <property type="component" value="Unassembled WGS sequence"/>
</dbReference>
<evidence type="ECO:0008006" key="3">
    <source>
        <dbReference type="Google" id="ProtNLM"/>
    </source>
</evidence>
<keyword evidence="2" id="KW-1185">Reference proteome</keyword>
<sequence length="115" mass="13099">MYEAATSTHALEQHSLKLQEHGRKVKQWGRTLQERSDKLALSHGLLIEECGKVIQRKAEEALVYTQVAIEQEDYSPALIMLITHTQSEARAAFIQAITIFAQMMQKRTKLVGKHL</sequence>
<evidence type="ECO:0000313" key="1">
    <source>
        <dbReference type="EMBL" id="RUT11576.1"/>
    </source>
</evidence>
<proteinExistence type="predicted"/>
<reference evidence="1 2" key="1">
    <citation type="journal article" date="2019" name="Genome Biol. Evol.">
        <title>Day and night: Metabolic profiles and evolutionary relationships of six axenic non-marine cyanobacteria.</title>
        <authorList>
            <person name="Will S.E."/>
            <person name="Henke P."/>
            <person name="Boedeker C."/>
            <person name="Huang S."/>
            <person name="Brinkmann H."/>
            <person name="Rohde M."/>
            <person name="Jarek M."/>
            <person name="Friedl T."/>
            <person name="Seufert S."/>
            <person name="Schumacher M."/>
            <person name="Overmann J."/>
            <person name="Neumann-Schaal M."/>
            <person name="Petersen J."/>
        </authorList>
    </citation>
    <scope>NUCLEOTIDE SEQUENCE [LARGE SCALE GENOMIC DNA]</scope>
    <source>
        <strain evidence="1 2">SAG 39.79</strain>
    </source>
</reference>
<dbReference type="EMBL" id="RSCK01000023">
    <property type="protein sequence ID" value="RUT11576.1"/>
    <property type="molecule type" value="Genomic_DNA"/>
</dbReference>
<name>A0AB37UJM7_9CYAN</name>
<accession>A0AB37UJM7</accession>
<comment type="caution">
    <text evidence="1">The sequence shown here is derived from an EMBL/GenBank/DDBJ whole genome shotgun (WGS) entry which is preliminary data.</text>
</comment>
<evidence type="ECO:0000313" key="2">
    <source>
        <dbReference type="Proteomes" id="UP000282574"/>
    </source>
</evidence>
<dbReference type="RefSeq" id="WP_106167295.1">
    <property type="nucleotide sequence ID" value="NZ_JAVKZF010000002.1"/>
</dbReference>
<organism evidence="1 2">
    <name type="scientific">Chroococcidiopsis cubana SAG 39.79</name>
    <dbReference type="NCBI Taxonomy" id="388085"/>
    <lineage>
        <taxon>Bacteria</taxon>
        <taxon>Bacillati</taxon>
        <taxon>Cyanobacteriota</taxon>
        <taxon>Cyanophyceae</taxon>
        <taxon>Chroococcidiopsidales</taxon>
        <taxon>Chroococcidiopsidaceae</taxon>
        <taxon>Chroococcidiopsis</taxon>
    </lineage>
</organism>
<dbReference type="AlphaFoldDB" id="A0AB37UJM7"/>
<gene>
    <name evidence="1" type="ORF">DSM107010_30630</name>
</gene>